<dbReference type="InterPro" id="IPR029045">
    <property type="entry name" value="ClpP/crotonase-like_dom_sf"/>
</dbReference>
<dbReference type="Gene3D" id="3.90.226.10">
    <property type="entry name" value="2-enoyl-CoA Hydratase, Chain A, domain 1"/>
    <property type="match status" value="1"/>
</dbReference>
<dbReference type="PANTHER" id="PTHR11941:SF75">
    <property type="entry name" value="ENOYL-COA HYDRATASE_ISOMERASE FAMILY PROTEIN"/>
    <property type="match status" value="1"/>
</dbReference>
<dbReference type="PANTHER" id="PTHR11941">
    <property type="entry name" value="ENOYL-COA HYDRATASE-RELATED"/>
    <property type="match status" value="1"/>
</dbReference>
<dbReference type="Pfam" id="PF00378">
    <property type="entry name" value="ECH_1"/>
    <property type="match status" value="1"/>
</dbReference>
<dbReference type="InterPro" id="IPR001753">
    <property type="entry name" value="Enoyl-CoA_hydra/iso"/>
</dbReference>
<organism evidence="2 3">
    <name type="scientific">Acrodontium crateriforme</name>
    <dbReference type="NCBI Taxonomy" id="150365"/>
    <lineage>
        <taxon>Eukaryota</taxon>
        <taxon>Fungi</taxon>
        <taxon>Dikarya</taxon>
        <taxon>Ascomycota</taxon>
        <taxon>Pezizomycotina</taxon>
        <taxon>Dothideomycetes</taxon>
        <taxon>Dothideomycetidae</taxon>
        <taxon>Mycosphaerellales</taxon>
        <taxon>Teratosphaeriaceae</taxon>
        <taxon>Acrodontium</taxon>
    </lineage>
</organism>
<name>A0AAQ3M2Q9_9PEZI</name>
<keyword evidence="1" id="KW-0843">Virulence</keyword>
<dbReference type="GO" id="GO:0006635">
    <property type="term" value="P:fatty acid beta-oxidation"/>
    <property type="evidence" value="ECO:0007669"/>
    <property type="project" value="TreeGrafter"/>
</dbReference>
<proteinExistence type="predicted"/>
<dbReference type="CDD" id="cd06558">
    <property type="entry name" value="crotonase-like"/>
    <property type="match status" value="1"/>
</dbReference>
<dbReference type="GO" id="GO:0004165">
    <property type="term" value="F:delta(3)-delta(2)-enoyl-CoA isomerase activity"/>
    <property type="evidence" value="ECO:0007669"/>
    <property type="project" value="TreeGrafter"/>
</dbReference>
<dbReference type="Proteomes" id="UP001303373">
    <property type="component" value="Chromosome 4"/>
</dbReference>
<reference evidence="2 3" key="1">
    <citation type="submission" date="2023-11" db="EMBL/GenBank/DDBJ databases">
        <title>An acidophilic fungus is an integral part of prey digestion in a carnivorous sundew plant.</title>
        <authorList>
            <person name="Tsai I.J."/>
        </authorList>
    </citation>
    <scope>NUCLEOTIDE SEQUENCE [LARGE SCALE GENOMIC DNA]</scope>
    <source>
        <strain evidence="2">169a</strain>
    </source>
</reference>
<dbReference type="EMBL" id="CP138583">
    <property type="protein sequence ID" value="WPH00213.1"/>
    <property type="molecule type" value="Genomic_DNA"/>
</dbReference>
<evidence type="ECO:0000256" key="1">
    <source>
        <dbReference type="ARBA" id="ARBA00023026"/>
    </source>
</evidence>
<evidence type="ECO:0000313" key="2">
    <source>
        <dbReference type="EMBL" id="WPH00213.1"/>
    </source>
</evidence>
<dbReference type="AlphaFoldDB" id="A0AAQ3M2Q9"/>
<sequence length="273" mass="30797">MATGKVLFQLPIAATKGKVVCTEPKPQVYLITFTSPPDNRLLAPFCQALILAFDIIETKYTPGVVITTSGIEKFYSNGLDLEHARFTPGFFPDNLYALWKRILTFPMPTVSWMNGHAFAGALMLAMMHDYRIMNPHKGFVCLNELELGAPLRPPMASIFREKLNAQIFRKLILQAARLKALEALKEGIVDSLGGFDEVLAYIDEYKLVQKAGRGMSGQHVYADLKREMYRETLGYLESFGDDRDRDFARAQLVEKEKAAAVKKVKDWEIKAKL</sequence>
<protein>
    <submittedName>
        <fullName evidence="2">Carnitinyl-CoA dehydratase</fullName>
    </submittedName>
</protein>
<dbReference type="SUPFAM" id="SSF52096">
    <property type="entry name" value="ClpP/crotonase"/>
    <property type="match status" value="1"/>
</dbReference>
<keyword evidence="3" id="KW-1185">Reference proteome</keyword>
<dbReference type="GO" id="GO:0005777">
    <property type="term" value="C:peroxisome"/>
    <property type="evidence" value="ECO:0007669"/>
    <property type="project" value="TreeGrafter"/>
</dbReference>
<accession>A0AAQ3M2Q9</accession>
<evidence type="ECO:0000313" key="3">
    <source>
        <dbReference type="Proteomes" id="UP001303373"/>
    </source>
</evidence>
<gene>
    <name evidence="2" type="ORF">R9X50_00303600</name>
</gene>